<accession>A0ABV9PHL7</accession>
<evidence type="ECO:0000313" key="2">
    <source>
        <dbReference type="EMBL" id="MFC4749749.1"/>
    </source>
</evidence>
<reference evidence="3" key="1">
    <citation type="journal article" date="2019" name="Int. J. Syst. Evol. Microbiol.">
        <title>The Global Catalogue of Microorganisms (GCM) 10K type strain sequencing project: providing services to taxonomists for standard genome sequencing and annotation.</title>
        <authorList>
            <consortium name="The Broad Institute Genomics Platform"/>
            <consortium name="The Broad Institute Genome Sequencing Center for Infectious Disease"/>
            <person name="Wu L."/>
            <person name="Ma J."/>
        </authorList>
    </citation>
    <scope>NUCLEOTIDE SEQUENCE [LARGE SCALE GENOMIC DNA]</scope>
    <source>
        <strain evidence="3">WYCCWR 13023</strain>
    </source>
</reference>
<feature type="chain" id="PRO_5046949947" evidence="1">
    <location>
        <begin position="19"/>
        <end position="272"/>
    </location>
</feature>
<feature type="signal peptide" evidence="1">
    <location>
        <begin position="1"/>
        <end position="18"/>
    </location>
</feature>
<dbReference type="RefSeq" id="WP_213259559.1">
    <property type="nucleotide sequence ID" value="NZ_JAGYWA010000008.1"/>
</dbReference>
<protein>
    <submittedName>
        <fullName evidence="2">Tail fiber protein</fullName>
    </submittedName>
</protein>
<evidence type="ECO:0000313" key="3">
    <source>
        <dbReference type="Proteomes" id="UP001595935"/>
    </source>
</evidence>
<keyword evidence="3" id="KW-1185">Reference proteome</keyword>
<dbReference type="Proteomes" id="UP001595935">
    <property type="component" value="Unassembled WGS sequence"/>
</dbReference>
<proteinExistence type="predicted"/>
<evidence type="ECO:0000256" key="1">
    <source>
        <dbReference type="SAM" id="SignalP"/>
    </source>
</evidence>
<keyword evidence="1" id="KW-0732">Signal</keyword>
<organism evidence="2 3">
    <name type="scientific">Flavobacterium branchiicola</name>
    <dbReference type="NCBI Taxonomy" id="1114875"/>
    <lineage>
        <taxon>Bacteria</taxon>
        <taxon>Pseudomonadati</taxon>
        <taxon>Bacteroidota</taxon>
        <taxon>Flavobacteriia</taxon>
        <taxon>Flavobacteriales</taxon>
        <taxon>Flavobacteriaceae</taxon>
        <taxon>Flavobacterium</taxon>
    </lineage>
</organism>
<dbReference type="EMBL" id="JBHSGV010000008">
    <property type="protein sequence ID" value="MFC4749749.1"/>
    <property type="molecule type" value="Genomic_DNA"/>
</dbReference>
<comment type="caution">
    <text evidence="2">The sequence shown here is derived from an EMBL/GenBank/DDBJ whole genome shotgun (WGS) entry which is preliminary data.</text>
</comment>
<sequence length="272" mass="30417">MKKCALFLFLLTFHLNFAQNIFQTNGNVGIGTTNPQQKFVVSKNGNEGLEIYLDQPSGVVGIQSFNRNTSAYSKMELDANQFSFMHGNVGIGTKLPSAILDVTTPILHEGVHNTQKWSTDHDDYNLTMQTVWNSHGINQQFVQRFNGVDYPSLVFYGGYVGIGTTSPDSKLTVAGNIHAQEVKVTVNAGADFVFESDYALPSLESVDKFIKENKHLPEIASAEKMKKDGINLAEMNIKLLQKIEEMTLYMIEQNKQISNLKERLDKVETKSK</sequence>
<name>A0ABV9PHL7_9FLAO</name>
<gene>
    <name evidence="2" type="ORF">ACFO5S_20015</name>
</gene>